<evidence type="ECO:0000256" key="1">
    <source>
        <dbReference type="RuleBase" id="RU000411"/>
    </source>
</evidence>
<dbReference type="InterPro" id="IPR023795">
    <property type="entry name" value="Serpin_CS"/>
</dbReference>
<comment type="caution">
    <text evidence="3">The sequence shown here is derived from an EMBL/GenBank/DDBJ whole genome shotgun (WGS) entry which is preliminary data.</text>
</comment>
<dbReference type="EMBL" id="JAJNDC010000003">
    <property type="protein sequence ID" value="MCW9713879.1"/>
    <property type="molecule type" value="Genomic_DNA"/>
</dbReference>
<proteinExistence type="inferred from homology"/>
<dbReference type="Proteomes" id="UP001207337">
    <property type="component" value="Unassembled WGS sequence"/>
</dbReference>
<dbReference type="PANTHER" id="PTHR11461:SF211">
    <property type="entry name" value="GH10112P-RELATED"/>
    <property type="match status" value="1"/>
</dbReference>
<evidence type="ECO:0000259" key="2">
    <source>
        <dbReference type="SMART" id="SM00093"/>
    </source>
</evidence>
<dbReference type="InterPro" id="IPR023796">
    <property type="entry name" value="Serpin_dom"/>
</dbReference>
<dbReference type="InterPro" id="IPR036186">
    <property type="entry name" value="Serpin_sf"/>
</dbReference>
<evidence type="ECO:0000313" key="4">
    <source>
        <dbReference type="Proteomes" id="UP001207337"/>
    </source>
</evidence>
<keyword evidence="4" id="KW-1185">Reference proteome</keyword>
<protein>
    <submittedName>
        <fullName evidence="3">Serpin family protein</fullName>
    </submittedName>
</protein>
<dbReference type="PROSITE" id="PS51257">
    <property type="entry name" value="PROKAR_LIPOPROTEIN"/>
    <property type="match status" value="1"/>
</dbReference>
<dbReference type="SMART" id="SM00093">
    <property type="entry name" value="SERPIN"/>
    <property type="match status" value="1"/>
</dbReference>
<dbReference type="PROSITE" id="PS00284">
    <property type="entry name" value="SERPIN"/>
    <property type="match status" value="1"/>
</dbReference>
<reference evidence="3 4" key="1">
    <citation type="submission" date="2021-11" db="EMBL/GenBank/DDBJ databases">
        <title>Aliifidinibius sp. nov., a new bacterium isolated from saline soil.</title>
        <authorList>
            <person name="Galisteo C."/>
            <person name="De La Haba R."/>
            <person name="Sanchez-Porro C."/>
            <person name="Ventosa A."/>
        </authorList>
    </citation>
    <scope>NUCLEOTIDE SEQUENCE [LARGE SCALE GENOMIC DNA]</scope>
    <source>
        <strain evidence="3 4">KACC 190600</strain>
    </source>
</reference>
<dbReference type="RefSeq" id="WP_265790878.1">
    <property type="nucleotide sequence ID" value="NZ_BAABRS010000003.1"/>
</dbReference>
<comment type="similarity">
    <text evidence="1">Belongs to the serpin family.</text>
</comment>
<organism evidence="3 4">
    <name type="scientific">Fodinibius salicampi</name>
    <dbReference type="NCBI Taxonomy" id="1920655"/>
    <lineage>
        <taxon>Bacteria</taxon>
        <taxon>Pseudomonadati</taxon>
        <taxon>Balneolota</taxon>
        <taxon>Balneolia</taxon>
        <taxon>Balneolales</taxon>
        <taxon>Balneolaceae</taxon>
        <taxon>Fodinibius</taxon>
    </lineage>
</organism>
<name>A0ABT3Q178_9BACT</name>
<sequence>MKNTKPNYLLLASLVISILFIGCSSLSTGQDGPEEFERRELPRQLSEQEAELVDGSGHFGFALMHQLVDDAPDQNHFVSPLSILMAYGMTMNGAEGETYTQMQETFGMEGMSREEINESARELLELLSQFDDNVQFNIANSIWYRDSFSIEEDFLVTNQDYYDAVIEAADFDDPATVDRINSWVDDKTEGLIDEILQGPIDPLTVMYLINAIYFDGDWTVPFDPENTQTKPFHLADGSTIETDMMHQEEQEDMHYRKGEDYEAVNLYYGDAGFSMTLVLPDKDVGLENWVNDLNWNKWQELTEGFNNVTLTLDMPKFETEYEIENFKKVLQEMGIVDAFNPAKSDFSRINPAHNDLHISDTRHKTFVRVNEEGTEAAAATSVGMNLTSVGPQSVQINFDRPFFYVIREVESETILFMGTMNDPSSS</sequence>
<dbReference type="SUPFAM" id="SSF56574">
    <property type="entry name" value="Serpins"/>
    <property type="match status" value="1"/>
</dbReference>
<dbReference type="Gene3D" id="2.30.39.10">
    <property type="entry name" value="Alpha-1-antitrypsin, domain 1"/>
    <property type="match status" value="1"/>
</dbReference>
<dbReference type="InterPro" id="IPR042185">
    <property type="entry name" value="Serpin_sf_2"/>
</dbReference>
<dbReference type="CDD" id="cd19588">
    <property type="entry name" value="serpin_miropin-like"/>
    <property type="match status" value="1"/>
</dbReference>
<gene>
    <name evidence="3" type="ORF">LQ318_13290</name>
</gene>
<dbReference type="Gene3D" id="3.30.497.10">
    <property type="entry name" value="Antithrombin, subunit I, domain 2"/>
    <property type="match status" value="1"/>
</dbReference>
<dbReference type="InterPro" id="IPR042178">
    <property type="entry name" value="Serpin_sf_1"/>
</dbReference>
<feature type="domain" description="Serpin" evidence="2">
    <location>
        <begin position="61"/>
        <end position="423"/>
    </location>
</feature>
<dbReference type="InterPro" id="IPR000215">
    <property type="entry name" value="Serpin_fam"/>
</dbReference>
<evidence type="ECO:0000313" key="3">
    <source>
        <dbReference type="EMBL" id="MCW9713879.1"/>
    </source>
</evidence>
<dbReference type="Pfam" id="PF00079">
    <property type="entry name" value="Serpin"/>
    <property type="match status" value="1"/>
</dbReference>
<accession>A0ABT3Q178</accession>
<dbReference type="PANTHER" id="PTHR11461">
    <property type="entry name" value="SERINE PROTEASE INHIBITOR, SERPIN"/>
    <property type="match status" value="1"/>
</dbReference>